<feature type="domain" description="Type I restriction enzyme R protein N-terminal" evidence="1">
    <location>
        <begin position="16"/>
        <end position="117"/>
    </location>
</feature>
<evidence type="ECO:0000313" key="2">
    <source>
        <dbReference type="EMBL" id="SFQ22797.1"/>
    </source>
</evidence>
<organism evidence="2 3">
    <name type="scientific">Tranquillimonas alkanivorans</name>
    <dbReference type="NCBI Taxonomy" id="441119"/>
    <lineage>
        <taxon>Bacteria</taxon>
        <taxon>Pseudomonadati</taxon>
        <taxon>Pseudomonadota</taxon>
        <taxon>Alphaproteobacteria</taxon>
        <taxon>Rhodobacterales</taxon>
        <taxon>Roseobacteraceae</taxon>
        <taxon>Tranquillimonas</taxon>
    </lineage>
</organism>
<dbReference type="InterPro" id="IPR029464">
    <property type="entry name" value="HSDR_N"/>
</dbReference>
<accession>A0A1I5WTG5</accession>
<dbReference type="STRING" id="441119.SAMN04488047_1562"/>
<proteinExistence type="predicted"/>
<reference evidence="2 3" key="1">
    <citation type="submission" date="2016-10" db="EMBL/GenBank/DDBJ databases">
        <authorList>
            <person name="de Groot N.N."/>
        </authorList>
    </citation>
    <scope>NUCLEOTIDE SEQUENCE [LARGE SCALE GENOMIC DNA]</scope>
    <source>
        <strain evidence="2 3">DSM 19547</strain>
    </source>
</reference>
<dbReference type="AlphaFoldDB" id="A0A1I5WTG5"/>
<dbReference type="EMBL" id="FOXA01000056">
    <property type="protein sequence ID" value="SFQ22797.1"/>
    <property type="molecule type" value="Genomic_DNA"/>
</dbReference>
<evidence type="ECO:0000259" key="1">
    <source>
        <dbReference type="Pfam" id="PF13588"/>
    </source>
</evidence>
<name>A0A1I5WTG5_9RHOB</name>
<keyword evidence="3" id="KW-1185">Reference proteome</keyword>
<gene>
    <name evidence="2" type="ORF">SAMN04488047_1562</name>
</gene>
<evidence type="ECO:0000313" key="3">
    <source>
        <dbReference type="Proteomes" id="UP000199356"/>
    </source>
</evidence>
<dbReference type="Proteomes" id="UP000199356">
    <property type="component" value="Unassembled WGS sequence"/>
</dbReference>
<protein>
    <submittedName>
        <fullName evidence="2">Type I restriction enzyme R protein N terminus (HSDR_N)</fullName>
    </submittedName>
</protein>
<sequence length="180" mass="20927">MYCPIRKRTYKVTNKPEEKVRQWWLYQLRDHYGYSFDRIGVEVPVKVGSSEAKKKADIVVYTDKTKRFPRIFVEVKKQNRTDGLDQLEVYMNATGCRLGLWSNGGPSNVYLLRIEPAEGQEEASWRELRNIPSANEKLEDVDSPITRAHLAPVEDFLSILRECEDHIKAHEGVNVFDEIL</sequence>
<dbReference type="Pfam" id="PF13588">
    <property type="entry name" value="HSDR_N_2"/>
    <property type="match status" value="1"/>
</dbReference>